<dbReference type="InterPro" id="IPR020878">
    <property type="entry name" value="RuBisCo_large_chain_AS"/>
</dbReference>
<evidence type="ECO:0000313" key="7">
    <source>
        <dbReference type="EMBL" id="NGO51349.1"/>
    </source>
</evidence>
<dbReference type="CDD" id="cd08207">
    <property type="entry name" value="RLP_NonPhot"/>
    <property type="match status" value="1"/>
</dbReference>
<dbReference type="SUPFAM" id="SSF51649">
    <property type="entry name" value="RuBisCo, C-terminal domain"/>
    <property type="match status" value="1"/>
</dbReference>
<sequence length="419" mass="44627">MSRLFAEYEIESPVGLERAAQVIAGEQSCGTFMRLTGETDDLRSRAGAKVERVIEESVRDRPSLPCRKQGASYARGRILLSWPLANMGPSLTNTLATVAGNLFELAEISALRLLDVTFPGEFARACPGPAFGIKGTQELAGVEGRPMIGTIVKPSVGLSAEETAALVRELCEGGIDFIKDDELQANGPHCPLAERVPAVMAVINDHAARMGRKVMYAFNITDEVDEMKRNADMVLAAGGTCLMVSLHSVGLAGLGAIRRHAELPLHCHRNGWGLFQRSPDIGISYRAWQKFWRLAGADHLHVNGLANKFSETDASVIDSARAVSAPLFCEGLPGFEAMPVFSSGQTAVQVELTYKALGTTDFIYCAGGGIMGHPEGVSGGVESLRQAAEAAVAGIPLHDHARDHPALAAALSAFGDRLP</sequence>
<dbReference type="SFLD" id="SFLDG00301">
    <property type="entry name" value="RuBisCO-like_proteins"/>
    <property type="match status" value="1"/>
</dbReference>
<evidence type="ECO:0000256" key="4">
    <source>
        <dbReference type="RuleBase" id="RU003834"/>
    </source>
</evidence>
<accession>A0A6G4W9S3</accession>
<dbReference type="SUPFAM" id="SSF54966">
    <property type="entry name" value="RuBisCO, large subunit, small (N-terminal) domain"/>
    <property type="match status" value="1"/>
</dbReference>
<dbReference type="InterPro" id="IPR033966">
    <property type="entry name" value="RuBisCO"/>
</dbReference>
<dbReference type="GO" id="GO:0016984">
    <property type="term" value="F:ribulose-bisphosphate carboxylase activity"/>
    <property type="evidence" value="ECO:0007669"/>
    <property type="project" value="InterPro"/>
</dbReference>
<evidence type="ECO:0000256" key="3">
    <source>
        <dbReference type="ARBA" id="ARBA00022842"/>
    </source>
</evidence>
<dbReference type="InterPro" id="IPR017443">
    <property type="entry name" value="RuBisCO_lsu_fd_N"/>
</dbReference>
<dbReference type="InterPro" id="IPR036422">
    <property type="entry name" value="RuBisCO_lsu_N_sf"/>
</dbReference>
<dbReference type="SFLD" id="SFLDS00014">
    <property type="entry name" value="RuBisCO"/>
    <property type="match status" value="1"/>
</dbReference>
<evidence type="ECO:0000259" key="5">
    <source>
        <dbReference type="Pfam" id="PF00016"/>
    </source>
</evidence>
<dbReference type="GO" id="GO:0015977">
    <property type="term" value="P:carbon fixation"/>
    <property type="evidence" value="ECO:0007669"/>
    <property type="project" value="InterPro"/>
</dbReference>
<dbReference type="PROSITE" id="PS00157">
    <property type="entry name" value="RUBISCO_LARGE"/>
    <property type="match status" value="1"/>
</dbReference>
<dbReference type="EMBL" id="JAAKZF010000008">
    <property type="protein sequence ID" value="NGO51349.1"/>
    <property type="molecule type" value="Genomic_DNA"/>
</dbReference>
<evidence type="ECO:0000313" key="8">
    <source>
        <dbReference type="Proteomes" id="UP001642900"/>
    </source>
</evidence>
<keyword evidence="2" id="KW-0479">Metal-binding</keyword>
<dbReference type="RefSeq" id="WP_165026434.1">
    <property type="nucleotide sequence ID" value="NZ_JAAKZF010000008.1"/>
</dbReference>
<dbReference type="InterPro" id="IPR036376">
    <property type="entry name" value="RuBisCO_lsu_C_sf"/>
</dbReference>
<dbReference type="AlphaFoldDB" id="A0A6G4W9S3"/>
<gene>
    <name evidence="7" type="ORF">G6N73_09175</name>
</gene>
<comment type="cofactor">
    <cofactor evidence="1">
        <name>Mg(2+)</name>
        <dbReference type="ChEBI" id="CHEBI:18420"/>
    </cofactor>
</comment>
<reference evidence="7 8" key="1">
    <citation type="submission" date="2020-02" db="EMBL/GenBank/DDBJ databases">
        <title>Genome sequence of strain CCNWXJ40-4.</title>
        <authorList>
            <person name="Gao J."/>
            <person name="Sun J."/>
        </authorList>
    </citation>
    <scope>NUCLEOTIDE SEQUENCE [LARGE SCALE GENOMIC DNA]</scope>
    <source>
        <strain evidence="7 8">CCNWXJ 40-4</strain>
    </source>
</reference>
<evidence type="ECO:0000259" key="6">
    <source>
        <dbReference type="Pfam" id="PF02788"/>
    </source>
</evidence>
<proteinExistence type="inferred from homology"/>
<dbReference type="Gene3D" id="3.30.70.150">
    <property type="entry name" value="RuBisCO large subunit, N-terminal domain"/>
    <property type="match status" value="1"/>
</dbReference>
<keyword evidence="3" id="KW-0460">Magnesium</keyword>
<dbReference type="Gene3D" id="3.20.20.110">
    <property type="entry name" value="Ribulose bisphosphate carboxylase, large subunit, C-terminal domain"/>
    <property type="match status" value="1"/>
</dbReference>
<comment type="caution">
    <text evidence="7">The sequence shown here is derived from an EMBL/GenBank/DDBJ whole genome shotgun (WGS) entry which is preliminary data.</text>
</comment>
<dbReference type="PANTHER" id="PTHR42704:SF17">
    <property type="entry name" value="RIBULOSE BISPHOSPHATE CARBOXYLASE LARGE CHAIN"/>
    <property type="match status" value="1"/>
</dbReference>
<comment type="similarity">
    <text evidence="4">Belongs to the RuBisCO large chain family.</text>
</comment>
<organism evidence="7 8">
    <name type="scientific">Allomesorhizobium camelthorni</name>
    <dbReference type="NCBI Taxonomy" id="475069"/>
    <lineage>
        <taxon>Bacteria</taxon>
        <taxon>Pseudomonadati</taxon>
        <taxon>Pseudomonadota</taxon>
        <taxon>Alphaproteobacteria</taxon>
        <taxon>Hyphomicrobiales</taxon>
        <taxon>Phyllobacteriaceae</taxon>
        <taxon>Allomesorhizobium</taxon>
    </lineage>
</organism>
<dbReference type="GO" id="GO:0000287">
    <property type="term" value="F:magnesium ion binding"/>
    <property type="evidence" value="ECO:0007669"/>
    <property type="project" value="InterPro"/>
</dbReference>
<name>A0A6G4W9S3_9HYPH</name>
<keyword evidence="8" id="KW-1185">Reference proteome</keyword>
<dbReference type="Pfam" id="PF00016">
    <property type="entry name" value="RuBisCO_large"/>
    <property type="match status" value="1"/>
</dbReference>
<dbReference type="InterPro" id="IPR000685">
    <property type="entry name" value="RuBisCO_lsu_C"/>
</dbReference>
<feature type="domain" description="Ribulose bisphosphate carboxylase large subunit ferrodoxin-like N-terminal" evidence="6">
    <location>
        <begin position="5"/>
        <end position="121"/>
    </location>
</feature>
<evidence type="ECO:0000256" key="1">
    <source>
        <dbReference type="ARBA" id="ARBA00001946"/>
    </source>
</evidence>
<feature type="domain" description="Ribulose bisphosphate carboxylase large subunit C-terminal" evidence="5">
    <location>
        <begin position="132"/>
        <end position="414"/>
    </location>
</feature>
<evidence type="ECO:0000256" key="2">
    <source>
        <dbReference type="ARBA" id="ARBA00022723"/>
    </source>
</evidence>
<protein>
    <submittedName>
        <fullName evidence="7">Ribulose 1,5-bisphosphate carboxylase</fullName>
    </submittedName>
</protein>
<dbReference type="Proteomes" id="UP001642900">
    <property type="component" value="Unassembled WGS sequence"/>
</dbReference>
<dbReference type="Pfam" id="PF02788">
    <property type="entry name" value="RuBisCO_large_N"/>
    <property type="match status" value="1"/>
</dbReference>
<dbReference type="PANTHER" id="PTHR42704">
    <property type="entry name" value="RIBULOSE BISPHOSPHATE CARBOXYLASE"/>
    <property type="match status" value="1"/>
</dbReference>